<gene>
    <name evidence="1" type="ORF">SDC9_173786</name>
</gene>
<name>A0A645GKG7_9ZZZZ</name>
<dbReference type="EMBL" id="VSSQ01075852">
    <property type="protein sequence ID" value="MPN26362.1"/>
    <property type="molecule type" value="Genomic_DNA"/>
</dbReference>
<proteinExistence type="predicted"/>
<accession>A0A645GKG7</accession>
<dbReference type="AlphaFoldDB" id="A0A645GKG7"/>
<reference evidence="1" key="1">
    <citation type="submission" date="2019-08" db="EMBL/GenBank/DDBJ databases">
        <authorList>
            <person name="Kucharzyk K."/>
            <person name="Murdoch R.W."/>
            <person name="Higgins S."/>
            <person name="Loffler F."/>
        </authorList>
    </citation>
    <scope>NUCLEOTIDE SEQUENCE</scope>
</reference>
<protein>
    <submittedName>
        <fullName evidence="1">Uncharacterized protein</fullName>
    </submittedName>
</protein>
<sequence length="183" mass="19620">MVLVVVIAHQLGNAATQHNGRVHAGAAQVKVAVFEAQIVAHLHFVAHFKRRGLGRAQHPQVGDIQLDLAGGQRFVDALAPAQLALCHHHIFTFQPGGFFKHRAVGAIVKCQLQNAGRVAQVGKDHPAKVAAFRNRPAGRYRAAHLFGGQLAAIIGAAQCPHFIHRSLSLFPARAAAQGCITTW</sequence>
<organism evidence="1">
    <name type="scientific">bioreactor metagenome</name>
    <dbReference type="NCBI Taxonomy" id="1076179"/>
    <lineage>
        <taxon>unclassified sequences</taxon>
        <taxon>metagenomes</taxon>
        <taxon>ecological metagenomes</taxon>
    </lineage>
</organism>
<comment type="caution">
    <text evidence="1">The sequence shown here is derived from an EMBL/GenBank/DDBJ whole genome shotgun (WGS) entry which is preliminary data.</text>
</comment>
<evidence type="ECO:0000313" key="1">
    <source>
        <dbReference type="EMBL" id="MPN26362.1"/>
    </source>
</evidence>